<evidence type="ECO:0000313" key="2">
    <source>
        <dbReference type="EMBL" id="KXU82969.1"/>
    </source>
</evidence>
<keyword evidence="3" id="KW-1185">Reference proteome</keyword>
<dbReference type="InterPro" id="IPR005119">
    <property type="entry name" value="LysR_subst-bd"/>
</dbReference>
<comment type="caution">
    <text evidence="2">The sequence shown here is derived from an EMBL/GenBank/DDBJ whole genome shotgun (WGS) entry which is preliminary data.</text>
</comment>
<gene>
    <name evidence="2" type="ORF">CI15_28005</name>
</gene>
<feature type="domain" description="LysR substrate-binding" evidence="1">
    <location>
        <begin position="2"/>
        <end position="62"/>
    </location>
</feature>
<dbReference type="EMBL" id="LRBG01000038">
    <property type="protein sequence ID" value="KXU82969.1"/>
    <property type="molecule type" value="Genomic_DNA"/>
</dbReference>
<protein>
    <recommendedName>
        <fullName evidence="1">LysR substrate-binding domain-containing protein</fullName>
    </recommendedName>
</protein>
<dbReference type="RefSeq" id="WP_062134492.1">
    <property type="nucleotide sequence ID" value="NZ_LRBG01000038.1"/>
</dbReference>
<dbReference type="AlphaFoldDB" id="A0A149PD67"/>
<dbReference type="Pfam" id="PF03466">
    <property type="entry name" value="LysR_substrate"/>
    <property type="match status" value="1"/>
</dbReference>
<organism evidence="2 3">
    <name type="scientific">Paraburkholderia monticola</name>
    <dbReference type="NCBI Taxonomy" id="1399968"/>
    <lineage>
        <taxon>Bacteria</taxon>
        <taxon>Pseudomonadati</taxon>
        <taxon>Pseudomonadota</taxon>
        <taxon>Betaproteobacteria</taxon>
        <taxon>Burkholderiales</taxon>
        <taxon>Burkholderiaceae</taxon>
        <taxon>Paraburkholderia</taxon>
    </lineage>
</organism>
<dbReference type="STRING" id="1399968.CI15_28005"/>
<dbReference type="Proteomes" id="UP000075613">
    <property type="component" value="Unassembled WGS sequence"/>
</dbReference>
<evidence type="ECO:0000313" key="3">
    <source>
        <dbReference type="Proteomes" id="UP000075613"/>
    </source>
</evidence>
<name>A0A149PD67_9BURK</name>
<dbReference type="Gene3D" id="3.40.190.290">
    <property type="match status" value="1"/>
</dbReference>
<sequence>MRAVDEGSADLGIIVGLVNTRKLAVMPFRDDRFVVIVPNAHALARERAIRFHQVLEWNYIGLN</sequence>
<evidence type="ECO:0000259" key="1">
    <source>
        <dbReference type="Pfam" id="PF03466"/>
    </source>
</evidence>
<reference evidence="2 3" key="1">
    <citation type="journal article" date="2015" name="Int. J. Syst. Evol. Microbiol.">
        <title>Burkholderia monticola sp. nov., isolated from mountain soil.</title>
        <authorList>
            <person name="Baek I."/>
            <person name="Seo B."/>
            <person name="Lee I."/>
            <person name="Yi H."/>
            <person name="Chun J."/>
        </authorList>
    </citation>
    <scope>NUCLEOTIDE SEQUENCE [LARGE SCALE GENOMIC DNA]</scope>
    <source>
        <strain evidence="2 3">JC2948</strain>
    </source>
</reference>
<accession>A0A149PD67</accession>
<proteinExistence type="predicted"/>
<dbReference type="SUPFAM" id="SSF53850">
    <property type="entry name" value="Periplasmic binding protein-like II"/>
    <property type="match status" value="1"/>
</dbReference>